<dbReference type="InterPro" id="IPR001283">
    <property type="entry name" value="CRISP-related"/>
</dbReference>
<gene>
    <name evidence="2" type="ORF">OESDEN_13847</name>
</gene>
<feature type="domain" description="SCP" evidence="1">
    <location>
        <begin position="4"/>
        <end position="162"/>
    </location>
</feature>
<name>A0A0B1SS96_OESDE</name>
<evidence type="ECO:0000313" key="2">
    <source>
        <dbReference type="EMBL" id="KHJ86407.1"/>
    </source>
</evidence>
<evidence type="ECO:0000259" key="1">
    <source>
        <dbReference type="SMART" id="SM00198"/>
    </source>
</evidence>
<dbReference type="AlphaFoldDB" id="A0A0B1SS96"/>
<dbReference type="InterPro" id="IPR014044">
    <property type="entry name" value="CAP_dom"/>
</dbReference>
<dbReference type="InterPro" id="IPR035940">
    <property type="entry name" value="CAP_sf"/>
</dbReference>
<dbReference type="SMART" id="SM00198">
    <property type="entry name" value="SCP"/>
    <property type="match status" value="1"/>
</dbReference>
<reference evidence="2 3" key="1">
    <citation type="submission" date="2014-03" db="EMBL/GenBank/DDBJ databases">
        <title>Draft genome of the hookworm Oesophagostomum dentatum.</title>
        <authorList>
            <person name="Mitreva M."/>
        </authorList>
    </citation>
    <scope>NUCLEOTIDE SEQUENCE [LARGE SCALE GENOMIC DNA]</scope>
    <source>
        <strain evidence="2 3">OD-Hann</strain>
    </source>
</reference>
<dbReference type="EMBL" id="KN560530">
    <property type="protein sequence ID" value="KHJ86407.1"/>
    <property type="molecule type" value="Genomic_DNA"/>
</dbReference>
<dbReference type="Gene3D" id="3.40.33.10">
    <property type="entry name" value="CAP"/>
    <property type="match status" value="1"/>
</dbReference>
<dbReference type="OrthoDB" id="5817383at2759"/>
<evidence type="ECO:0000313" key="3">
    <source>
        <dbReference type="Proteomes" id="UP000053660"/>
    </source>
</evidence>
<accession>A0A0B1SS96</accession>
<dbReference type="SUPFAM" id="SSF55797">
    <property type="entry name" value="PR-1-like"/>
    <property type="match status" value="1"/>
</dbReference>
<sequence>MSNKERELILRMHNEYRGELVRGQTEVNAGWGIAPPATLIFRMKYSCDAESYAQQAVSNCRQTLLPRYAVGNHKQNIRIMRSSNTRTQAIRNALSTWWTQLNRHGFRSNMIYYPGDDKRRRRIDSWTKMAWWNNLFVGCAMKLCGPVWVFTCMYGPGGNYDYSYVYRVGRVCSDCTSGCDEQFLCRW</sequence>
<dbReference type="PRINTS" id="PR00837">
    <property type="entry name" value="V5TPXLIKE"/>
</dbReference>
<proteinExistence type="predicted"/>
<protein>
    <submittedName>
        <fullName evidence="2">SCP-like protein</fullName>
    </submittedName>
</protein>
<organism evidence="2 3">
    <name type="scientific">Oesophagostomum dentatum</name>
    <name type="common">Nodular worm</name>
    <dbReference type="NCBI Taxonomy" id="61180"/>
    <lineage>
        <taxon>Eukaryota</taxon>
        <taxon>Metazoa</taxon>
        <taxon>Ecdysozoa</taxon>
        <taxon>Nematoda</taxon>
        <taxon>Chromadorea</taxon>
        <taxon>Rhabditida</taxon>
        <taxon>Rhabditina</taxon>
        <taxon>Rhabditomorpha</taxon>
        <taxon>Strongyloidea</taxon>
        <taxon>Strongylidae</taxon>
        <taxon>Oesophagostomum</taxon>
    </lineage>
</organism>
<dbReference type="PANTHER" id="PTHR10334">
    <property type="entry name" value="CYSTEINE-RICH SECRETORY PROTEIN-RELATED"/>
    <property type="match status" value="1"/>
</dbReference>
<dbReference type="Pfam" id="PF00188">
    <property type="entry name" value="CAP"/>
    <property type="match status" value="1"/>
</dbReference>
<dbReference type="CDD" id="cd05380">
    <property type="entry name" value="CAP_euk"/>
    <property type="match status" value="1"/>
</dbReference>
<keyword evidence="3" id="KW-1185">Reference proteome</keyword>
<dbReference type="Proteomes" id="UP000053660">
    <property type="component" value="Unassembled WGS sequence"/>
</dbReference>